<accession>A0A6B2L4K7</accession>
<dbReference type="InterPro" id="IPR001611">
    <property type="entry name" value="Leu-rich_rpt"/>
</dbReference>
<dbReference type="PANTHER" id="PTHR24114">
    <property type="entry name" value="LEUCINE RICH REPEAT FAMILY PROTEIN"/>
    <property type="match status" value="1"/>
</dbReference>
<organism evidence="1">
    <name type="scientific">Arcella intermedia</name>
    <dbReference type="NCBI Taxonomy" id="1963864"/>
    <lineage>
        <taxon>Eukaryota</taxon>
        <taxon>Amoebozoa</taxon>
        <taxon>Tubulinea</taxon>
        <taxon>Elardia</taxon>
        <taxon>Arcellinida</taxon>
        <taxon>Sphaerothecina</taxon>
        <taxon>Arcellidae</taxon>
        <taxon>Arcella</taxon>
    </lineage>
</organism>
<evidence type="ECO:0000313" key="1">
    <source>
        <dbReference type="EMBL" id="NDV31886.1"/>
    </source>
</evidence>
<dbReference type="EMBL" id="GIBP01002917">
    <property type="protein sequence ID" value="NDV31886.1"/>
    <property type="molecule type" value="Transcribed_RNA"/>
</dbReference>
<reference evidence="1" key="1">
    <citation type="journal article" date="2020" name="J. Eukaryot. Microbiol.">
        <title>De novo Sequencing, Assembly and Annotation of the Transcriptome for the Free-Living Testate Amoeba Arcella intermedia.</title>
        <authorList>
            <person name="Ribeiro G.M."/>
            <person name="Porfirio-Sousa A.L."/>
            <person name="Maurer-Alcala X.X."/>
            <person name="Katz L.A."/>
            <person name="Lahr D.J.G."/>
        </authorList>
    </citation>
    <scope>NUCLEOTIDE SEQUENCE</scope>
</reference>
<protein>
    <submittedName>
        <fullName evidence="1">Uncharacterized protein</fullName>
    </submittedName>
</protein>
<proteinExistence type="predicted"/>
<dbReference type="InterPro" id="IPR032675">
    <property type="entry name" value="LRR_dom_sf"/>
</dbReference>
<dbReference type="Gene3D" id="3.80.10.10">
    <property type="entry name" value="Ribonuclease Inhibitor"/>
    <property type="match status" value="2"/>
</dbReference>
<dbReference type="InterPro" id="IPR052394">
    <property type="entry name" value="LRR-containing"/>
</dbReference>
<dbReference type="SMART" id="SM00368">
    <property type="entry name" value="LRR_RI"/>
    <property type="match status" value="4"/>
</dbReference>
<dbReference type="PANTHER" id="PTHR24114:SF2">
    <property type="entry name" value="F-BOX DOMAIN-CONTAINING PROTEIN-RELATED"/>
    <property type="match status" value="1"/>
</dbReference>
<dbReference type="SUPFAM" id="SSF52047">
    <property type="entry name" value="RNI-like"/>
    <property type="match status" value="1"/>
</dbReference>
<name>A0A6B2L4K7_9EUKA</name>
<sequence length="433" mass="49383">MRMFLKNEIEDEEFKAFYGRVGIYPFLRLFFKMDHSGFLHEKENELPIEEQYKLNYFPSLNFKTLEMAKTKDPQFLSFLIFGLYSNSRTTFIDFKNCAFNPWLFTEICEALKKNNTITSIDLSENLFGEKGIKSLSEVLRINTTITSINLYSTLKEESSAQTDLVGSESIKLLADALKINSTLTSINLSANAIRSGGTKFISDCLRVNTTIKALDLSYNDMQNEGAEYISECLKVNTTITSLNLSYNYMDQQGIQSIEQALKENTSVTQLLIYWNKATDDVKKAISVKLAENEKLNPQPPIDEVISYSGSEVPIESGCVFNMEGGIQTQGHVKIIIEIGVDSTKTVTLVPVNGTLMEVCESDVPFDRIEEMDLGTKTIVKSTRQEQFWVIMQCKNLLISKVNILYKQDKPYLSWVTQRTKTFWERANFKQTKE</sequence>
<dbReference type="AlphaFoldDB" id="A0A6B2L4K7"/>
<dbReference type="Pfam" id="PF13516">
    <property type="entry name" value="LRR_6"/>
    <property type="match status" value="3"/>
</dbReference>